<dbReference type="VEuPathDB" id="CryptoDB:cand_016640"/>
<evidence type="ECO:0000313" key="5">
    <source>
        <dbReference type="Proteomes" id="UP000186804"/>
    </source>
</evidence>
<dbReference type="GeneID" id="92365849"/>
<organism evidence="4 5">
    <name type="scientific">Cryptosporidium andersoni</name>
    <dbReference type="NCBI Taxonomy" id="117008"/>
    <lineage>
        <taxon>Eukaryota</taxon>
        <taxon>Sar</taxon>
        <taxon>Alveolata</taxon>
        <taxon>Apicomplexa</taxon>
        <taxon>Conoidasida</taxon>
        <taxon>Coccidia</taxon>
        <taxon>Eucoccidiorida</taxon>
        <taxon>Eimeriorina</taxon>
        <taxon>Cryptosporidiidae</taxon>
        <taxon>Cryptosporidium</taxon>
    </lineage>
</organism>
<dbReference type="OrthoDB" id="19679at2759"/>
<dbReference type="AlphaFoldDB" id="A0A1J4MTJ4"/>
<dbReference type="InterPro" id="IPR019148">
    <property type="entry name" value="Nuclear_protein_DGCR14_ESS-2"/>
</dbReference>
<dbReference type="PANTHER" id="PTHR12940:SF0">
    <property type="entry name" value="SPLICING FACTOR ESS-2 HOMOLOG"/>
    <property type="match status" value="1"/>
</dbReference>
<comment type="similarity">
    <text evidence="2">Belongs to the ESS2 family.</text>
</comment>
<dbReference type="EMBL" id="LRBS01000034">
    <property type="protein sequence ID" value="OII77504.1"/>
    <property type="molecule type" value="Genomic_DNA"/>
</dbReference>
<dbReference type="RefSeq" id="XP_067069350.1">
    <property type="nucleotide sequence ID" value="XM_067211898.1"/>
</dbReference>
<evidence type="ECO:0000256" key="1">
    <source>
        <dbReference type="ARBA" id="ARBA00004123"/>
    </source>
</evidence>
<dbReference type="GO" id="GO:0071013">
    <property type="term" value="C:catalytic step 2 spliceosome"/>
    <property type="evidence" value="ECO:0007669"/>
    <property type="project" value="TreeGrafter"/>
</dbReference>
<keyword evidence="5" id="KW-1185">Reference proteome</keyword>
<reference evidence="4 5" key="1">
    <citation type="submission" date="2016-10" db="EMBL/GenBank/DDBJ databases">
        <title>Reductive evolution of mitochondrial metabolism and differential evolution of invasion-related proteins in Cryptosporidium.</title>
        <authorList>
            <person name="Liu S."/>
            <person name="Roellig D.M."/>
            <person name="Guo Y."/>
            <person name="Li N."/>
            <person name="Frace M.A."/>
            <person name="Tang K."/>
            <person name="Zhang L."/>
            <person name="Feng Y."/>
            <person name="Xiao L."/>
        </authorList>
    </citation>
    <scope>NUCLEOTIDE SEQUENCE [LARGE SCALE GENOMIC DNA]</scope>
    <source>
        <strain evidence="4">30847</strain>
    </source>
</reference>
<dbReference type="PANTHER" id="PTHR12940">
    <property type="entry name" value="ES-2 PROTEIN - RELATED"/>
    <property type="match status" value="1"/>
</dbReference>
<evidence type="ECO:0000256" key="2">
    <source>
        <dbReference type="ARBA" id="ARBA00009072"/>
    </source>
</evidence>
<accession>A0A1J4MTJ4</accession>
<evidence type="ECO:0000256" key="3">
    <source>
        <dbReference type="ARBA" id="ARBA00023242"/>
    </source>
</evidence>
<comment type="subcellular location">
    <subcellularLocation>
        <location evidence="1">Nucleus</location>
    </subcellularLocation>
</comment>
<sequence length="435" mass="49570">MVLSTFLKICTITINFLPTSLIAHWFFPGVKLCLLFFVTLLRSQNIIDIRSNHVMSTKDVQISKQKGDSIVLVGNVPSGLKQRLYKASILPDPHPISLSSRKTILDEDSYISTLDHIIRRDFYPDLTYMRSASSGVYNVIDSAPGTLAINDPLYKISDGNLTKFQNHNFVIKNNNKYIRVNSNMSLDDFHSRFTSQDNTSFKTIIANDKANLTASESWVEESSRNYNINRELRIIKMESNELEDCILSTRSEPRNALMFTPHTEVSLNNNQLKSQGDINISNTRYHYLSNFALDNRLAIQSNEKIKQKSMSELMTFNDIVYSQDQLQMSQHTDNITFEIPDIPMNEKITRQLISSSNKKKALTYQTKSKTKFNIGSNTSSYSQSTAKSSKYLLRNSPLVKNVLQKAVRANELVDRQLREAYSGKRRGTISRTSIG</sequence>
<keyword evidence="3" id="KW-0539">Nucleus</keyword>
<comment type="caution">
    <text evidence="4">The sequence shown here is derived from an EMBL/GenBank/DDBJ whole genome shotgun (WGS) entry which is preliminary data.</text>
</comment>
<evidence type="ECO:0000313" key="4">
    <source>
        <dbReference type="EMBL" id="OII77504.1"/>
    </source>
</evidence>
<proteinExistence type="inferred from homology"/>
<gene>
    <name evidence="4" type="ORF">cand_016640</name>
</gene>
<dbReference type="Proteomes" id="UP000186804">
    <property type="component" value="Unassembled WGS sequence"/>
</dbReference>
<protein>
    <submittedName>
        <fullName evidence="4">Uncharacterized protein</fullName>
    </submittedName>
</protein>
<name>A0A1J4MTJ4_9CRYT</name>
<dbReference type="Pfam" id="PF09751">
    <property type="entry name" value="Es2"/>
    <property type="match status" value="2"/>
</dbReference>